<evidence type="ECO:0000259" key="2">
    <source>
        <dbReference type="Pfam" id="PF25416"/>
    </source>
</evidence>
<dbReference type="PANTHER" id="PTHR11037:SF21">
    <property type="entry name" value="GEMINI, ISOFORM C"/>
    <property type="match status" value="1"/>
</dbReference>
<evidence type="ECO:0000259" key="1">
    <source>
        <dbReference type="Pfam" id="PF18016"/>
    </source>
</evidence>
<dbReference type="CDD" id="cd09537">
    <property type="entry name" value="SAM_CP2-like"/>
    <property type="match status" value="1"/>
</dbReference>
<comment type="caution">
    <text evidence="3">The sequence shown here is derived from an EMBL/GenBank/DDBJ whole genome shotgun (WGS) entry which is preliminary data.</text>
</comment>
<dbReference type="GO" id="GO:0001228">
    <property type="term" value="F:DNA-binding transcription activator activity, RNA polymerase II-specific"/>
    <property type="evidence" value="ECO:0007669"/>
    <property type="project" value="TreeGrafter"/>
</dbReference>
<evidence type="ECO:0008006" key="5">
    <source>
        <dbReference type="Google" id="ProtNLM"/>
    </source>
</evidence>
<dbReference type="InterPro" id="IPR057520">
    <property type="entry name" value="GRHL1/CP2_C"/>
</dbReference>
<sequence length="323" mass="35819">RSALRQLHLLLERSIGWMLCLDIVKSSRLESNTRIHPFGNIIALADKQHVRGPVKRSEQQTLRHHCYNHHLKKNDCKQLVIELDGLLFGNQPRGGRGSPPSNAVVSPVAIVSAKEERSNQPVVGNLAALPSPATSAILPDSQPLSSVSDIPLPGETSSYTLYLQPLPSEATAQQTAQWLQSNRFGSYLRVFSSFSGADILRLSRDDLIQICGLPDGIRLFNALHSKAIAPRLTLYLCMEQNPVYHALYLDSMLCSEMANKLAQLMGITADQIHNIYIQGPGGIHVLITDDVVRNLKDESMFAIEILQDHSGERYRLLLKPAPR</sequence>
<dbReference type="GO" id="GO:0000978">
    <property type="term" value="F:RNA polymerase II cis-regulatory region sequence-specific DNA binding"/>
    <property type="evidence" value="ECO:0007669"/>
    <property type="project" value="TreeGrafter"/>
</dbReference>
<feature type="non-terminal residue" evidence="3">
    <location>
        <position position="323"/>
    </location>
</feature>
<evidence type="ECO:0000313" key="3">
    <source>
        <dbReference type="EMBL" id="KAJ9592418.1"/>
    </source>
</evidence>
<name>A0AAD8A6N5_DIPPU</name>
<dbReference type="GO" id="GO:0005634">
    <property type="term" value="C:nucleus"/>
    <property type="evidence" value="ECO:0007669"/>
    <property type="project" value="TreeGrafter"/>
</dbReference>
<dbReference type="Gene3D" id="1.10.150.50">
    <property type="entry name" value="Transcription Factor, Ets-1"/>
    <property type="match status" value="1"/>
</dbReference>
<dbReference type="Proteomes" id="UP001233999">
    <property type="component" value="Unassembled WGS sequence"/>
</dbReference>
<dbReference type="FunFam" id="1.10.150.50:FF:000086">
    <property type="entry name" value="Alpha-globin transcription factor CP2"/>
    <property type="match status" value="1"/>
</dbReference>
<dbReference type="InterPro" id="IPR041418">
    <property type="entry name" value="SAM_3"/>
</dbReference>
<reference evidence="3" key="1">
    <citation type="journal article" date="2023" name="IScience">
        <title>Live-bearing cockroach genome reveals convergent evolutionary mechanisms linked to viviparity in insects and beyond.</title>
        <authorList>
            <person name="Fouks B."/>
            <person name="Harrison M.C."/>
            <person name="Mikhailova A.A."/>
            <person name="Marchal E."/>
            <person name="English S."/>
            <person name="Carruthers M."/>
            <person name="Jennings E.C."/>
            <person name="Chiamaka E.L."/>
            <person name="Frigard R.A."/>
            <person name="Pippel M."/>
            <person name="Attardo G.M."/>
            <person name="Benoit J.B."/>
            <person name="Bornberg-Bauer E."/>
            <person name="Tobe S.S."/>
        </authorList>
    </citation>
    <scope>NUCLEOTIDE SEQUENCE</scope>
    <source>
        <strain evidence="3">Stay&amp;Tobe</strain>
    </source>
</reference>
<dbReference type="InterPro" id="IPR013761">
    <property type="entry name" value="SAM/pointed_sf"/>
</dbReference>
<feature type="domain" description="SAM" evidence="1">
    <location>
        <begin position="168"/>
        <end position="224"/>
    </location>
</feature>
<dbReference type="InterPro" id="IPR040167">
    <property type="entry name" value="TF_CP2-like"/>
</dbReference>
<dbReference type="Pfam" id="PF18016">
    <property type="entry name" value="SAM_3"/>
    <property type="match status" value="1"/>
</dbReference>
<keyword evidence="4" id="KW-1185">Reference proteome</keyword>
<dbReference type="PANTHER" id="PTHR11037">
    <property type="entry name" value="TRANSCRIPTION FACTOR CP2"/>
    <property type="match status" value="1"/>
</dbReference>
<dbReference type="Pfam" id="PF25416">
    <property type="entry name" value="GRHL1_C"/>
    <property type="match status" value="1"/>
</dbReference>
<protein>
    <recommendedName>
        <fullName evidence="5">Transcription factor CP2</fullName>
    </recommendedName>
</protein>
<proteinExistence type="predicted"/>
<gene>
    <name evidence="3" type="ORF">L9F63_015938</name>
</gene>
<dbReference type="AlphaFoldDB" id="A0AAD8A6N5"/>
<reference evidence="3" key="2">
    <citation type="submission" date="2023-05" db="EMBL/GenBank/DDBJ databases">
        <authorList>
            <person name="Fouks B."/>
        </authorList>
    </citation>
    <scope>NUCLEOTIDE SEQUENCE</scope>
    <source>
        <strain evidence="3">Stay&amp;Tobe</strain>
        <tissue evidence="3">Testes</tissue>
    </source>
</reference>
<organism evidence="3 4">
    <name type="scientific">Diploptera punctata</name>
    <name type="common">Pacific beetle cockroach</name>
    <dbReference type="NCBI Taxonomy" id="6984"/>
    <lineage>
        <taxon>Eukaryota</taxon>
        <taxon>Metazoa</taxon>
        <taxon>Ecdysozoa</taxon>
        <taxon>Arthropoda</taxon>
        <taxon>Hexapoda</taxon>
        <taxon>Insecta</taxon>
        <taxon>Pterygota</taxon>
        <taxon>Neoptera</taxon>
        <taxon>Polyneoptera</taxon>
        <taxon>Dictyoptera</taxon>
        <taxon>Blattodea</taxon>
        <taxon>Blaberoidea</taxon>
        <taxon>Blaberidae</taxon>
        <taxon>Diplopterinae</taxon>
        <taxon>Diploptera</taxon>
    </lineage>
</organism>
<evidence type="ECO:0000313" key="4">
    <source>
        <dbReference type="Proteomes" id="UP001233999"/>
    </source>
</evidence>
<dbReference type="EMBL" id="JASPKZ010003836">
    <property type="protein sequence ID" value="KAJ9592418.1"/>
    <property type="molecule type" value="Genomic_DNA"/>
</dbReference>
<dbReference type="SUPFAM" id="SSF47769">
    <property type="entry name" value="SAM/Pointed domain"/>
    <property type="match status" value="1"/>
</dbReference>
<feature type="domain" description="GRHL1/CP2 C-terminal" evidence="2">
    <location>
        <begin position="230"/>
        <end position="319"/>
    </location>
</feature>
<accession>A0AAD8A6N5</accession>